<keyword evidence="5 8" id="KW-1133">Transmembrane helix</keyword>
<dbReference type="PANTHER" id="PTHR33406:SF11">
    <property type="entry name" value="MEMBRANE PROTEIN SCO6666-RELATED"/>
    <property type="match status" value="1"/>
</dbReference>
<dbReference type="EMBL" id="JASCIQ010000008">
    <property type="protein sequence ID" value="MDI3404145.1"/>
    <property type="molecule type" value="Genomic_DNA"/>
</dbReference>
<dbReference type="InterPro" id="IPR000731">
    <property type="entry name" value="SSD"/>
</dbReference>
<gene>
    <name evidence="10" type="ORF">QIS96_09950</name>
</gene>
<protein>
    <submittedName>
        <fullName evidence="10">MMPL family transporter</fullName>
    </submittedName>
</protein>
<feature type="transmembrane region" description="Helical" evidence="8">
    <location>
        <begin position="372"/>
        <end position="390"/>
    </location>
</feature>
<keyword evidence="11" id="KW-1185">Reference proteome</keyword>
<feature type="transmembrane region" description="Helical" evidence="8">
    <location>
        <begin position="539"/>
        <end position="557"/>
    </location>
</feature>
<organism evidence="10 11">
    <name type="scientific">Streptomyces cavernicola</name>
    <dbReference type="NCBI Taxonomy" id="3043613"/>
    <lineage>
        <taxon>Bacteria</taxon>
        <taxon>Bacillati</taxon>
        <taxon>Actinomycetota</taxon>
        <taxon>Actinomycetes</taxon>
        <taxon>Kitasatosporales</taxon>
        <taxon>Streptomycetaceae</taxon>
        <taxon>Streptomyces</taxon>
    </lineage>
</organism>
<evidence type="ECO:0000256" key="3">
    <source>
        <dbReference type="ARBA" id="ARBA00022475"/>
    </source>
</evidence>
<evidence type="ECO:0000256" key="6">
    <source>
        <dbReference type="ARBA" id="ARBA00023136"/>
    </source>
</evidence>
<feature type="transmembrane region" description="Helical" evidence="8">
    <location>
        <begin position="281"/>
        <end position="302"/>
    </location>
</feature>
<dbReference type="RefSeq" id="WP_282542098.1">
    <property type="nucleotide sequence ID" value="NZ_JASCIQ010000008.1"/>
</dbReference>
<comment type="similarity">
    <text evidence="2">Belongs to the resistance-nodulation-cell division (RND) (TC 2.A.6) family. MmpL subfamily.</text>
</comment>
<dbReference type="Pfam" id="PF03176">
    <property type="entry name" value="MMPL"/>
    <property type="match status" value="2"/>
</dbReference>
<evidence type="ECO:0000256" key="2">
    <source>
        <dbReference type="ARBA" id="ARBA00010157"/>
    </source>
</evidence>
<dbReference type="PANTHER" id="PTHR33406">
    <property type="entry name" value="MEMBRANE PROTEIN MJ1562-RELATED"/>
    <property type="match status" value="1"/>
</dbReference>
<dbReference type="InterPro" id="IPR004869">
    <property type="entry name" value="MMPL_dom"/>
</dbReference>
<keyword evidence="4 8" id="KW-0812">Transmembrane</keyword>
<keyword evidence="6 8" id="KW-0472">Membrane</keyword>
<feature type="domain" description="SSD" evidence="9">
    <location>
        <begin position="202"/>
        <end position="331"/>
    </location>
</feature>
<dbReference type="SUPFAM" id="SSF82866">
    <property type="entry name" value="Multidrug efflux transporter AcrB transmembrane domain"/>
    <property type="match status" value="2"/>
</dbReference>
<comment type="subcellular location">
    <subcellularLocation>
        <location evidence="1">Cell membrane</location>
        <topology evidence="1">Multi-pass membrane protein</topology>
    </subcellularLocation>
</comment>
<feature type="transmembrane region" description="Helical" evidence="8">
    <location>
        <begin position="229"/>
        <end position="253"/>
    </location>
</feature>
<keyword evidence="3" id="KW-1003">Cell membrane</keyword>
<evidence type="ECO:0000256" key="1">
    <source>
        <dbReference type="ARBA" id="ARBA00004651"/>
    </source>
</evidence>
<evidence type="ECO:0000256" key="8">
    <source>
        <dbReference type="SAM" id="Phobius"/>
    </source>
</evidence>
<accession>A0ABT6S7Z9</accession>
<name>A0ABT6S7Z9_9ACTN</name>
<proteinExistence type="inferred from homology"/>
<feature type="transmembrane region" description="Helical" evidence="8">
    <location>
        <begin position="607"/>
        <end position="629"/>
    </location>
</feature>
<reference evidence="10 11" key="1">
    <citation type="submission" date="2023-05" db="EMBL/GenBank/DDBJ databases">
        <title>Draft genome sequence of Streptomyces sp. B-S-A6 isolated from a cave soil in Thailand.</title>
        <authorList>
            <person name="Chamroensaksri N."/>
            <person name="Muangham S."/>
        </authorList>
    </citation>
    <scope>NUCLEOTIDE SEQUENCE [LARGE SCALE GENOMIC DNA]</scope>
    <source>
        <strain evidence="10 11">B-S-A6</strain>
    </source>
</reference>
<evidence type="ECO:0000256" key="7">
    <source>
        <dbReference type="SAM" id="MobiDB-lite"/>
    </source>
</evidence>
<feature type="transmembrane region" description="Helical" evidence="8">
    <location>
        <begin position="682"/>
        <end position="701"/>
    </location>
</feature>
<dbReference type="PROSITE" id="PS50156">
    <property type="entry name" value="SSD"/>
    <property type="match status" value="1"/>
</dbReference>
<feature type="transmembrane region" description="Helical" evidence="8">
    <location>
        <begin position="569"/>
        <end position="587"/>
    </location>
</feature>
<sequence>MFVRLASLAMRRRRLVFVIAVLGFAIAAAIASPAMKVLSAGGFEDPKAESSIAEEVLRERFDTGEPNFILVARAPGQVDSGEAEAAGRDLTRELTDQDGVAEVSSYWTGGPAADELRSEDGRSALILARLSGDDDEALKTAKRLAPRVTGEQGVLSVKSGGRAEFNRQGSERITTDLARAEGIAIPITILLLVLVFGSGMAALMPLAVAGFSVVGSLAVLRLLNEVTDVSIFAANLSTALGLGLAIDYSLFIISRYREELKKGAETATALRATLRTAGRTVVFSAVTVLLSLAALLVFPLYFLRSFAYAGIGVVLFATLGALVLLPALLAALGGRIDKFDLMAKLRRGPKKEKRPEEGFWHRLATAVMRRPLPVLAVVLVVLAIVVMPFTKASFGLPDDRALPKDLAAAQVGDAVRTEFSTPTGRDLKVVLPDARPSDSELTDYATALSDVADVERVDTATGSFRDGKQIAPPAAGAEKTFTEADGAWLALTTDVEGYSEAGKDLVGEVRDAQPPAGTAALVAGTAATYADTLDSLWSALPWAVLIIAMLTFTLLFLFTGSVIMPLKTIVLNLLSLTATYGAMVYVFQDGNLQWLTGDFTVTGYVDVTMPILMFCVIFGLSMDYEVFLLSRIKEEFDRTGDNEAAVARGLESTGRLITAAAALLAIFFVALVSAGVTHVKMLGLGTALAILMDAIVIRGLLVPAFMRLAGRANWWAPGPLRRLHDKIGFSHGPSADEERDTASSGELGGAPAVSESRERVTQ</sequence>
<comment type="caution">
    <text evidence="10">The sequence shown here is derived from an EMBL/GenBank/DDBJ whole genome shotgun (WGS) entry which is preliminary data.</text>
</comment>
<evidence type="ECO:0000256" key="5">
    <source>
        <dbReference type="ARBA" id="ARBA00022989"/>
    </source>
</evidence>
<feature type="region of interest" description="Disordered" evidence="7">
    <location>
        <begin position="727"/>
        <end position="762"/>
    </location>
</feature>
<dbReference type="InterPro" id="IPR050545">
    <property type="entry name" value="Mycobact_MmpL"/>
</dbReference>
<dbReference type="Gene3D" id="1.20.1640.10">
    <property type="entry name" value="Multidrug efflux transporter AcrB transmembrane domain"/>
    <property type="match status" value="2"/>
</dbReference>
<dbReference type="Proteomes" id="UP001223978">
    <property type="component" value="Unassembled WGS sequence"/>
</dbReference>
<feature type="transmembrane region" description="Helical" evidence="8">
    <location>
        <begin position="656"/>
        <end position="676"/>
    </location>
</feature>
<evidence type="ECO:0000256" key="4">
    <source>
        <dbReference type="ARBA" id="ARBA00022692"/>
    </source>
</evidence>
<evidence type="ECO:0000313" key="10">
    <source>
        <dbReference type="EMBL" id="MDI3404145.1"/>
    </source>
</evidence>
<evidence type="ECO:0000259" key="9">
    <source>
        <dbReference type="PROSITE" id="PS50156"/>
    </source>
</evidence>
<feature type="transmembrane region" description="Helical" evidence="8">
    <location>
        <begin position="308"/>
        <end position="332"/>
    </location>
</feature>
<evidence type="ECO:0000313" key="11">
    <source>
        <dbReference type="Proteomes" id="UP001223978"/>
    </source>
</evidence>